<dbReference type="InterPro" id="IPR002898">
    <property type="entry name" value="MotA_ExbB_proton_chnl"/>
</dbReference>
<dbReference type="GO" id="GO:0005886">
    <property type="term" value="C:plasma membrane"/>
    <property type="evidence" value="ECO:0007669"/>
    <property type="project" value="UniProtKB-SubCell"/>
</dbReference>
<evidence type="ECO:0000256" key="7">
    <source>
        <dbReference type="SAM" id="Phobius"/>
    </source>
</evidence>
<keyword evidence="10" id="KW-1185">Reference proteome</keyword>
<name>A0A2T4TXB4_9BACT</name>
<keyword evidence="4 7" id="KW-1133">Transmembrane helix</keyword>
<comment type="similarity">
    <text evidence="6">Belongs to the exbB/tolQ family.</text>
</comment>
<keyword evidence="6" id="KW-0813">Transport</keyword>
<evidence type="ECO:0000256" key="5">
    <source>
        <dbReference type="ARBA" id="ARBA00023136"/>
    </source>
</evidence>
<dbReference type="PANTHER" id="PTHR30625">
    <property type="entry name" value="PROTEIN TOLQ"/>
    <property type="match status" value="1"/>
</dbReference>
<dbReference type="GO" id="GO:0017038">
    <property type="term" value="P:protein import"/>
    <property type="evidence" value="ECO:0007669"/>
    <property type="project" value="TreeGrafter"/>
</dbReference>
<feature type="transmembrane region" description="Helical" evidence="7">
    <location>
        <begin position="12"/>
        <end position="34"/>
    </location>
</feature>
<evidence type="ECO:0000259" key="8">
    <source>
        <dbReference type="Pfam" id="PF01618"/>
    </source>
</evidence>
<keyword evidence="5 7" id="KW-0472">Membrane</keyword>
<reference evidence="10" key="2">
    <citation type="journal article" date="2018" name="Environ. Microbiol.">
        <title>Bloom of a denitrifying methanotroph, 'Candidatus Methylomirabilis limnetica', in a deep stratified lake.</title>
        <authorList>
            <person name="Graf J.S."/>
            <person name="Mayr M.J."/>
            <person name="Marchant H.K."/>
            <person name="Tienken D."/>
            <person name="Hach P.F."/>
            <person name="Brand A."/>
            <person name="Schubert C.J."/>
            <person name="Kuypers M.M."/>
            <person name="Milucka J."/>
        </authorList>
    </citation>
    <scope>NUCLEOTIDE SEQUENCE [LARGE SCALE GENOMIC DNA]</scope>
    <source>
        <strain evidence="10">Zug</strain>
    </source>
</reference>
<evidence type="ECO:0000256" key="3">
    <source>
        <dbReference type="ARBA" id="ARBA00022692"/>
    </source>
</evidence>
<feature type="domain" description="MotA/TolQ/ExbB proton channel" evidence="8">
    <location>
        <begin position="114"/>
        <end position="221"/>
    </location>
</feature>
<evidence type="ECO:0000256" key="2">
    <source>
        <dbReference type="ARBA" id="ARBA00022475"/>
    </source>
</evidence>
<comment type="caution">
    <text evidence="9">The sequence shown here is derived from an EMBL/GenBank/DDBJ whole genome shotgun (WGS) entry which is preliminary data.</text>
</comment>
<dbReference type="InterPro" id="IPR050790">
    <property type="entry name" value="ExbB/TolQ_transport"/>
</dbReference>
<gene>
    <name evidence="9" type="ORF">CLG94_08325</name>
</gene>
<organism evidence="9 10">
    <name type="scientific">Candidatus Methylomirabilis limnetica</name>
    <dbReference type="NCBI Taxonomy" id="2033718"/>
    <lineage>
        <taxon>Bacteria</taxon>
        <taxon>Candidatus Methylomirabilota</taxon>
        <taxon>Candidatus Methylomirabilia</taxon>
        <taxon>Candidatus Methylomirabilales</taxon>
        <taxon>Candidatus Methylomirabilaceae</taxon>
        <taxon>Candidatus Methylomirabilis</taxon>
    </lineage>
</organism>
<dbReference type="Proteomes" id="UP000241436">
    <property type="component" value="Unassembled WGS sequence"/>
</dbReference>
<comment type="subcellular location">
    <subcellularLocation>
        <location evidence="1">Cell membrane</location>
        <topology evidence="1">Multi-pass membrane protein</topology>
    </subcellularLocation>
    <subcellularLocation>
        <location evidence="6">Membrane</location>
        <topology evidence="6">Multi-pass membrane protein</topology>
    </subcellularLocation>
</comment>
<dbReference type="PANTHER" id="PTHR30625:SF3">
    <property type="entry name" value="TOL-PAL SYSTEM PROTEIN TOLQ"/>
    <property type="match status" value="1"/>
</dbReference>
<evidence type="ECO:0000256" key="6">
    <source>
        <dbReference type="RuleBase" id="RU004057"/>
    </source>
</evidence>
<feature type="transmembrane region" description="Helical" evidence="7">
    <location>
        <begin position="140"/>
        <end position="164"/>
    </location>
</feature>
<evidence type="ECO:0000313" key="10">
    <source>
        <dbReference type="Proteomes" id="UP000241436"/>
    </source>
</evidence>
<accession>A0A2T4TXB4</accession>
<protein>
    <recommendedName>
        <fullName evidence="8">MotA/TolQ/ExbB proton channel domain-containing protein</fullName>
    </recommendedName>
</protein>
<reference evidence="9 10" key="1">
    <citation type="submission" date="2017-09" db="EMBL/GenBank/DDBJ databases">
        <title>Bloom of a denitrifying methanotroph, Candidatus Methylomirabilis limnetica, in a deep stratified lake.</title>
        <authorList>
            <person name="Graf J.S."/>
            <person name="Marchant H.K."/>
            <person name="Tienken D."/>
            <person name="Hach P.F."/>
            <person name="Brand A."/>
            <person name="Schubert C.J."/>
            <person name="Kuypers M.M."/>
            <person name="Milucka J."/>
        </authorList>
    </citation>
    <scope>NUCLEOTIDE SEQUENCE [LARGE SCALE GENOMIC DNA]</scope>
    <source>
        <strain evidence="9 10">Zug</strain>
    </source>
</reference>
<keyword evidence="3 7" id="KW-0812">Transmembrane</keyword>
<feature type="transmembrane region" description="Helical" evidence="7">
    <location>
        <begin position="184"/>
        <end position="210"/>
    </location>
</feature>
<dbReference type="AlphaFoldDB" id="A0A2T4TXB4"/>
<dbReference type="EMBL" id="NVQC01000022">
    <property type="protein sequence ID" value="PTL35751.1"/>
    <property type="molecule type" value="Genomic_DNA"/>
</dbReference>
<keyword evidence="2" id="KW-1003">Cell membrane</keyword>
<keyword evidence="6" id="KW-0653">Protein transport</keyword>
<sequence>MNAVSLVVQSGLVAKAVLLLLLSFSLMSWTLIFMKFGVFRRGQRESTQFLRIFRSAKNLTAVFEESKRFAKSPIVSVFQEGYRELSQMVKGGQGPANQGPDANELRAMVAEIPIYKEPLELISRTLRHASMKEVAQQERYLIFLATTGNVTPFVGLFGTVWGIMDAFASIGQAGSANLGAVAPGVAEALITTAAGLGAAIPAVIAYNYFLNRVRRQATEMEIFGLEFLTLAERILGRSR</sequence>
<evidence type="ECO:0000256" key="1">
    <source>
        <dbReference type="ARBA" id="ARBA00004651"/>
    </source>
</evidence>
<dbReference type="OrthoDB" id="9805133at2"/>
<dbReference type="Pfam" id="PF01618">
    <property type="entry name" value="MotA_ExbB"/>
    <property type="match status" value="1"/>
</dbReference>
<proteinExistence type="inferred from homology"/>
<evidence type="ECO:0000256" key="4">
    <source>
        <dbReference type="ARBA" id="ARBA00022989"/>
    </source>
</evidence>
<evidence type="ECO:0000313" key="9">
    <source>
        <dbReference type="EMBL" id="PTL35751.1"/>
    </source>
</evidence>